<evidence type="ECO:0000313" key="2">
    <source>
        <dbReference type="Proteomes" id="UP001341840"/>
    </source>
</evidence>
<keyword evidence="2" id="KW-1185">Reference proteome</keyword>
<name>A0ABU6VZE3_9FABA</name>
<proteinExistence type="predicted"/>
<reference evidence="1 2" key="1">
    <citation type="journal article" date="2023" name="Plants (Basel)">
        <title>Bridging the Gap: Combining Genomics and Transcriptomics Approaches to Understand Stylosanthes scabra, an Orphan Legume from the Brazilian Caatinga.</title>
        <authorList>
            <person name="Ferreira-Neto J.R.C."/>
            <person name="da Silva M.D."/>
            <person name="Binneck E."/>
            <person name="de Melo N.F."/>
            <person name="da Silva R.H."/>
            <person name="de Melo A.L.T.M."/>
            <person name="Pandolfi V."/>
            <person name="Bustamante F.O."/>
            <person name="Brasileiro-Vidal A.C."/>
            <person name="Benko-Iseppon A.M."/>
        </authorList>
    </citation>
    <scope>NUCLEOTIDE SEQUENCE [LARGE SCALE GENOMIC DNA]</scope>
    <source>
        <tissue evidence="1">Leaves</tissue>
    </source>
</reference>
<dbReference type="Proteomes" id="UP001341840">
    <property type="component" value="Unassembled WGS sequence"/>
</dbReference>
<dbReference type="EMBL" id="JASCZI010157654">
    <property type="protein sequence ID" value="MED6178787.1"/>
    <property type="molecule type" value="Genomic_DNA"/>
</dbReference>
<gene>
    <name evidence="1" type="ORF">PIB30_110914</name>
</gene>
<organism evidence="1 2">
    <name type="scientific">Stylosanthes scabra</name>
    <dbReference type="NCBI Taxonomy" id="79078"/>
    <lineage>
        <taxon>Eukaryota</taxon>
        <taxon>Viridiplantae</taxon>
        <taxon>Streptophyta</taxon>
        <taxon>Embryophyta</taxon>
        <taxon>Tracheophyta</taxon>
        <taxon>Spermatophyta</taxon>
        <taxon>Magnoliopsida</taxon>
        <taxon>eudicotyledons</taxon>
        <taxon>Gunneridae</taxon>
        <taxon>Pentapetalae</taxon>
        <taxon>rosids</taxon>
        <taxon>fabids</taxon>
        <taxon>Fabales</taxon>
        <taxon>Fabaceae</taxon>
        <taxon>Papilionoideae</taxon>
        <taxon>50 kb inversion clade</taxon>
        <taxon>dalbergioids sensu lato</taxon>
        <taxon>Dalbergieae</taxon>
        <taxon>Pterocarpus clade</taxon>
        <taxon>Stylosanthes</taxon>
    </lineage>
</organism>
<evidence type="ECO:0000313" key="1">
    <source>
        <dbReference type="EMBL" id="MED6178787.1"/>
    </source>
</evidence>
<feature type="non-terminal residue" evidence="1">
    <location>
        <position position="1"/>
    </location>
</feature>
<sequence>SVNLRGNDNSTHLLLLDMIRCTCRWPSGFPKGIQSINGALGAFYLIVSNGPMNWDFPIGPGHFRASGSFMRKRMSFKRMIWSSCRVEPCSTRHEIDLPKNKAFFK</sequence>
<comment type="caution">
    <text evidence="1">The sequence shown here is derived from an EMBL/GenBank/DDBJ whole genome shotgun (WGS) entry which is preliminary data.</text>
</comment>
<protein>
    <submittedName>
        <fullName evidence="1">Uncharacterized protein</fullName>
    </submittedName>
</protein>
<accession>A0ABU6VZE3</accession>